<comment type="caution">
    <text evidence="1">The sequence shown here is derived from an EMBL/GenBank/DDBJ whole genome shotgun (WGS) entry which is preliminary data.</text>
</comment>
<dbReference type="RefSeq" id="WP_341683319.1">
    <property type="nucleotide sequence ID" value="NZ_JBBYHT010000004.1"/>
</dbReference>
<accession>A0ABU9I9J9</accession>
<evidence type="ECO:0000313" key="1">
    <source>
        <dbReference type="EMBL" id="MEL1248437.1"/>
    </source>
</evidence>
<keyword evidence="2" id="KW-1185">Reference proteome</keyword>
<dbReference type="EMBL" id="JBBYHT010000004">
    <property type="protein sequence ID" value="MEL1248437.1"/>
    <property type="molecule type" value="Genomic_DNA"/>
</dbReference>
<organism evidence="1 2">
    <name type="scientific">Flavobacterium helocola</name>
    <dbReference type="NCBI Taxonomy" id="3139139"/>
    <lineage>
        <taxon>Bacteria</taxon>
        <taxon>Pseudomonadati</taxon>
        <taxon>Bacteroidota</taxon>
        <taxon>Flavobacteriia</taxon>
        <taxon>Flavobacteriales</taxon>
        <taxon>Flavobacteriaceae</taxon>
        <taxon>Flavobacterium</taxon>
    </lineage>
</organism>
<reference evidence="1 2" key="1">
    <citation type="submission" date="2024-04" db="EMBL/GenBank/DDBJ databases">
        <title>Flavobacterium sp. DGU41 16S ribosomal RNA gene Genome sequencing and assembly.</title>
        <authorList>
            <person name="Park S."/>
        </authorList>
    </citation>
    <scope>NUCLEOTIDE SEQUENCE [LARGE SCALE GENOMIC DNA]</scope>
    <source>
        <strain evidence="1 2">DGU41</strain>
    </source>
</reference>
<name>A0ABU9I9J9_9FLAO</name>
<sequence>MKFNPIPFNVGLIDSLTIYLPLDKIQVIDERLISEYQVYYPETGEIIEDLNPPKPILIKDNGINFRFNRVVFPPNIIKKETTELIRLTLTSKMLFGRYFEGINIDNLQMIVDYINTRQIIRFDLDTALNSICNDIDICINYNLDFEPYKQSLQYLKKMVKASKQHEVTLYPRKETFKNDKNYGIEFSNRDSAKIGSPFCKFYNKTEELLTNSADFYNKYLFPQLRYGLSIDNIIRKEITIKNNAVKQNLRKKKLVNPENQLSTLNDILSISQTELTTICNVQLKYYYEKKQFSVSSDLSPTDKIISYYMHKLVELGADKLTLQEPLTLFDCKVQKARTKKQILNLIDITFDTEYLTKQLEQNSITNQFIKMQNLW</sequence>
<proteinExistence type="predicted"/>
<protein>
    <submittedName>
        <fullName evidence="1">Uncharacterized protein</fullName>
    </submittedName>
</protein>
<dbReference type="Proteomes" id="UP001393056">
    <property type="component" value="Unassembled WGS sequence"/>
</dbReference>
<evidence type="ECO:0000313" key="2">
    <source>
        <dbReference type="Proteomes" id="UP001393056"/>
    </source>
</evidence>
<gene>
    <name evidence="1" type="ORF">AAEO58_10315</name>
</gene>